<dbReference type="Pfam" id="PF04672">
    <property type="entry name" value="Methyltransf_19"/>
    <property type="match status" value="1"/>
</dbReference>
<proteinExistence type="predicted"/>
<accession>A0A6G9YMD0</accession>
<evidence type="ECO:0000313" key="1">
    <source>
        <dbReference type="EMBL" id="QIS14455.1"/>
    </source>
</evidence>
<dbReference type="Gene3D" id="3.40.50.150">
    <property type="entry name" value="Vaccinia Virus protein VP39"/>
    <property type="match status" value="1"/>
</dbReference>
<gene>
    <name evidence="1" type="ORF">F5544_33095</name>
</gene>
<dbReference type="GO" id="GO:0008168">
    <property type="term" value="F:methyltransferase activity"/>
    <property type="evidence" value="ECO:0007669"/>
    <property type="project" value="UniProtKB-KW"/>
</dbReference>
<keyword evidence="1" id="KW-0489">Methyltransferase</keyword>
<dbReference type="SUPFAM" id="SSF53335">
    <property type="entry name" value="S-adenosyl-L-methionine-dependent methyltransferases"/>
    <property type="match status" value="1"/>
</dbReference>
<organism evidence="1 2">
    <name type="scientific">Nocardia arthritidis</name>
    <dbReference type="NCBI Taxonomy" id="228602"/>
    <lineage>
        <taxon>Bacteria</taxon>
        <taxon>Bacillati</taxon>
        <taxon>Actinomycetota</taxon>
        <taxon>Actinomycetes</taxon>
        <taxon>Mycobacteriales</taxon>
        <taxon>Nocardiaceae</taxon>
        <taxon>Nocardia</taxon>
    </lineage>
</organism>
<dbReference type="InterPro" id="IPR006764">
    <property type="entry name" value="SAM_dep_MeTrfase_SAV2177_type"/>
</dbReference>
<dbReference type="GO" id="GO:0032259">
    <property type="term" value="P:methylation"/>
    <property type="evidence" value="ECO:0007669"/>
    <property type="project" value="UniProtKB-KW"/>
</dbReference>
<protein>
    <submittedName>
        <fullName evidence="1">SAM-dependent methyltransferase</fullName>
    </submittedName>
</protein>
<dbReference type="KEGG" id="nah:F5544_33095"/>
<keyword evidence="2" id="KW-1185">Reference proteome</keyword>
<reference evidence="1 2" key="1">
    <citation type="journal article" date="2019" name="ACS Chem. Biol.">
        <title>Identification and Mobilization of a Cryptic Antibiotic Biosynthesis Gene Locus from a Human-Pathogenic Nocardia Isolate.</title>
        <authorList>
            <person name="Herisse M."/>
            <person name="Ishida K."/>
            <person name="Porter J.L."/>
            <person name="Howden B."/>
            <person name="Hertweck C."/>
            <person name="Stinear T.P."/>
            <person name="Pidot S.J."/>
        </authorList>
    </citation>
    <scope>NUCLEOTIDE SEQUENCE [LARGE SCALE GENOMIC DNA]</scope>
    <source>
        <strain evidence="1 2">AUSMDU00012717</strain>
    </source>
</reference>
<sequence length="291" mass="31517">MKAVLSPARFRSSSTGGLLGSAQMAGGAVSNSGRAPRGVDPYKPNSARAYNYMLGGKDNYEADQEYARRVLAVAPDSRILAQASRGFLIKGVRTAAEAGVRQFIDLGAGIPISPNVYEIAQGRDPSAQIVCVDNDPVVYMHCTASLSGLPGVTPILADVRDPGELIERLRDDELIDFDKPVAVLMVGVLHFVMDAADPAGIIARFRDEMVPGSYFVVTHVSDESDPIFVEQARAAIEDSPIQVTYRSRNELTSYLDGFEILDPGVVRIQEWLDDPDFTSRAVIIGCVCRRP</sequence>
<dbReference type="CDD" id="cd02440">
    <property type="entry name" value="AdoMet_MTases"/>
    <property type="match status" value="1"/>
</dbReference>
<dbReference type="Proteomes" id="UP000503540">
    <property type="component" value="Chromosome"/>
</dbReference>
<dbReference type="EMBL" id="CP046172">
    <property type="protein sequence ID" value="QIS14455.1"/>
    <property type="molecule type" value="Genomic_DNA"/>
</dbReference>
<keyword evidence="1" id="KW-0808">Transferase</keyword>
<dbReference type="InterPro" id="IPR029063">
    <property type="entry name" value="SAM-dependent_MTases_sf"/>
</dbReference>
<name>A0A6G9YMD0_9NOCA</name>
<dbReference type="AlphaFoldDB" id="A0A6G9YMD0"/>
<evidence type="ECO:0000313" key="2">
    <source>
        <dbReference type="Proteomes" id="UP000503540"/>
    </source>
</evidence>
<dbReference type="PIRSF" id="PIRSF017393">
    <property type="entry name" value="MTase_SAV2177"/>
    <property type="match status" value="1"/>
</dbReference>